<proteinExistence type="inferred from homology"/>
<keyword evidence="4 9" id="KW-0808">Transferase</keyword>
<dbReference type="CDD" id="cd02021">
    <property type="entry name" value="GntK"/>
    <property type="match status" value="1"/>
</dbReference>
<dbReference type="PANTHER" id="PTHR43442:SF3">
    <property type="entry name" value="GLUCONOKINASE-RELATED"/>
    <property type="match status" value="1"/>
</dbReference>
<comment type="catalytic activity">
    <reaction evidence="8 9">
        <text>D-gluconate + ATP = 6-phospho-D-gluconate + ADP + H(+)</text>
        <dbReference type="Rhea" id="RHEA:19433"/>
        <dbReference type="ChEBI" id="CHEBI:15378"/>
        <dbReference type="ChEBI" id="CHEBI:18391"/>
        <dbReference type="ChEBI" id="CHEBI:30616"/>
        <dbReference type="ChEBI" id="CHEBI:58759"/>
        <dbReference type="ChEBI" id="CHEBI:456216"/>
        <dbReference type="EC" id="2.7.1.12"/>
    </reaction>
</comment>
<evidence type="ECO:0000256" key="4">
    <source>
        <dbReference type="ARBA" id="ARBA00022679"/>
    </source>
</evidence>
<protein>
    <recommendedName>
        <fullName evidence="3 9">Gluconokinase</fullName>
        <ecNumber evidence="3 9">2.7.1.12</ecNumber>
    </recommendedName>
</protein>
<keyword evidence="6 9" id="KW-0418">Kinase</keyword>
<evidence type="ECO:0000256" key="5">
    <source>
        <dbReference type="ARBA" id="ARBA00022741"/>
    </source>
</evidence>
<dbReference type="InterPro" id="IPR031322">
    <property type="entry name" value="Shikimate/glucono_kinase"/>
</dbReference>
<sequence>MGVPESDVLPRIVVMGVTGCGKTTVGKALAERLGIPFADGDAFHSEANVKKMAEGVPLDDADREPWLRSVGKWLEEHPAGGVMGCSALKRRYRDLLREGAPEAWFVHLHGSPEEIHRRVSRRKGHFMPESLVESQFATLEPLEPDERGVVVDLELSVEEQVKAAVRAIQS</sequence>
<keyword evidence="11" id="KW-1185">Reference proteome</keyword>
<dbReference type="Pfam" id="PF01202">
    <property type="entry name" value="SKI"/>
    <property type="match status" value="1"/>
</dbReference>
<dbReference type="InterPro" id="IPR006001">
    <property type="entry name" value="Therm_gnt_kin"/>
</dbReference>
<dbReference type="PANTHER" id="PTHR43442">
    <property type="entry name" value="GLUCONOKINASE-RELATED"/>
    <property type="match status" value="1"/>
</dbReference>
<comment type="similarity">
    <text evidence="2 9">Belongs to the gluconokinase GntK/GntV family.</text>
</comment>
<gene>
    <name evidence="10" type="ORF">GCM10010468_25970</name>
</gene>
<dbReference type="NCBIfam" id="TIGR01313">
    <property type="entry name" value="therm_gnt_kin"/>
    <property type="match status" value="1"/>
</dbReference>
<evidence type="ECO:0000313" key="11">
    <source>
        <dbReference type="Proteomes" id="UP001501237"/>
    </source>
</evidence>
<dbReference type="RefSeq" id="WP_344826847.1">
    <property type="nucleotide sequence ID" value="NZ_BAAAUV010000005.1"/>
</dbReference>
<keyword evidence="5 9" id="KW-0547">Nucleotide-binding</keyword>
<keyword evidence="7 9" id="KW-0067">ATP-binding</keyword>
<evidence type="ECO:0000256" key="3">
    <source>
        <dbReference type="ARBA" id="ARBA00012054"/>
    </source>
</evidence>
<reference evidence="11" key="1">
    <citation type="journal article" date="2019" name="Int. J. Syst. Evol. Microbiol.">
        <title>The Global Catalogue of Microorganisms (GCM) 10K type strain sequencing project: providing services to taxonomists for standard genome sequencing and annotation.</title>
        <authorList>
            <consortium name="The Broad Institute Genomics Platform"/>
            <consortium name="The Broad Institute Genome Sequencing Center for Infectious Disease"/>
            <person name="Wu L."/>
            <person name="Ma J."/>
        </authorList>
    </citation>
    <scope>NUCLEOTIDE SEQUENCE [LARGE SCALE GENOMIC DNA]</scope>
    <source>
        <strain evidence="11">JCM 9377</strain>
    </source>
</reference>
<dbReference type="SUPFAM" id="SSF52540">
    <property type="entry name" value="P-loop containing nucleoside triphosphate hydrolases"/>
    <property type="match status" value="1"/>
</dbReference>
<evidence type="ECO:0000256" key="9">
    <source>
        <dbReference type="RuleBase" id="RU363066"/>
    </source>
</evidence>
<evidence type="ECO:0000256" key="8">
    <source>
        <dbReference type="ARBA" id="ARBA00048090"/>
    </source>
</evidence>
<organism evidence="10 11">
    <name type="scientific">Actinocorallia longicatena</name>
    <dbReference type="NCBI Taxonomy" id="111803"/>
    <lineage>
        <taxon>Bacteria</taxon>
        <taxon>Bacillati</taxon>
        <taxon>Actinomycetota</taxon>
        <taxon>Actinomycetes</taxon>
        <taxon>Streptosporangiales</taxon>
        <taxon>Thermomonosporaceae</taxon>
        <taxon>Actinocorallia</taxon>
    </lineage>
</organism>
<dbReference type="EMBL" id="BAAAUV010000005">
    <property type="protein sequence ID" value="GAA3208837.1"/>
    <property type="molecule type" value="Genomic_DNA"/>
</dbReference>
<comment type="pathway">
    <text evidence="1">Carbohydrate acid metabolism.</text>
</comment>
<dbReference type="InterPro" id="IPR027417">
    <property type="entry name" value="P-loop_NTPase"/>
</dbReference>
<dbReference type="EC" id="2.7.1.12" evidence="3 9"/>
<name>A0ABP6Q7W4_9ACTN</name>
<evidence type="ECO:0000256" key="2">
    <source>
        <dbReference type="ARBA" id="ARBA00008420"/>
    </source>
</evidence>
<evidence type="ECO:0000256" key="6">
    <source>
        <dbReference type="ARBA" id="ARBA00022777"/>
    </source>
</evidence>
<dbReference type="Gene3D" id="3.40.50.300">
    <property type="entry name" value="P-loop containing nucleotide triphosphate hydrolases"/>
    <property type="match status" value="1"/>
</dbReference>
<accession>A0ABP6Q7W4</accession>
<evidence type="ECO:0000256" key="7">
    <source>
        <dbReference type="ARBA" id="ARBA00022840"/>
    </source>
</evidence>
<comment type="caution">
    <text evidence="10">The sequence shown here is derived from an EMBL/GenBank/DDBJ whole genome shotgun (WGS) entry which is preliminary data.</text>
</comment>
<evidence type="ECO:0000256" key="1">
    <source>
        <dbReference type="ARBA" id="ARBA00004761"/>
    </source>
</evidence>
<dbReference type="Proteomes" id="UP001501237">
    <property type="component" value="Unassembled WGS sequence"/>
</dbReference>
<evidence type="ECO:0000313" key="10">
    <source>
        <dbReference type="EMBL" id="GAA3208837.1"/>
    </source>
</evidence>